<reference evidence="2 3" key="1">
    <citation type="journal article" date="2018" name="Sci. Rep.">
        <title>Genomic signatures of local adaptation to the degree of environmental predictability in rotifers.</title>
        <authorList>
            <person name="Franch-Gras L."/>
            <person name="Hahn C."/>
            <person name="Garcia-Roger E.M."/>
            <person name="Carmona M.J."/>
            <person name="Serra M."/>
            <person name="Gomez A."/>
        </authorList>
    </citation>
    <scope>NUCLEOTIDE SEQUENCE [LARGE SCALE GENOMIC DNA]</scope>
    <source>
        <strain evidence="2">HYR1</strain>
    </source>
</reference>
<feature type="region of interest" description="Disordered" evidence="1">
    <location>
        <begin position="1"/>
        <end position="26"/>
    </location>
</feature>
<comment type="caution">
    <text evidence="2">The sequence shown here is derived from an EMBL/GenBank/DDBJ whole genome shotgun (WGS) entry which is preliminary data.</text>
</comment>
<evidence type="ECO:0000313" key="3">
    <source>
        <dbReference type="Proteomes" id="UP000276133"/>
    </source>
</evidence>
<feature type="compositionally biased region" description="Polar residues" evidence="1">
    <location>
        <begin position="159"/>
        <end position="181"/>
    </location>
</feature>
<evidence type="ECO:0000256" key="1">
    <source>
        <dbReference type="SAM" id="MobiDB-lite"/>
    </source>
</evidence>
<dbReference type="EMBL" id="REGN01001501">
    <property type="protein sequence ID" value="RNA34290.1"/>
    <property type="molecule type" value="Genomic_DNA"/>
</dbReference>
<keyword evidence="3" id="KW-1185">Reference proteome</keyword>
<dbReference type="Proteomes" id="UP000276133">
    <property type="component" value="Unassembled WGS sequence"/>
</dbReference>
<feature type="region of interest" description="Disordered" evidence="1">
    <location>
        <begin position="114"/>
        <end position="135"/>
    </location>
</feature>
<feature type="compositionally biased region" description="Low complexity" evidence="1">
    <location>
        <begin position="260"/>
        <end position="272"/>
    </location>
</feature>
<feature type="region of interest" description="Disordered" evidence="1">
    <location>
        <begin position="159"/>
        <end position="195"/>
    </location>
</feature>
<feature type="region of interest" description="Disordered" evidence="1">
    <location>
        <begin position="252"/>
        <end position="272"/>
    </location>
</feature>
<gene>
    <name evidence="2" type="ORF">BpHYR1_054544</name>
</gene>
<organism evidence="2 3">
    <name type="scientific">Brachionus plicatilis</name>
    <name type="common">Marine rotifer</name>
    <name type="synonym">Brachionus muelleri</name>
    <dbReference type="NCBI Taxonomy" id="10195"/>
    <lineage>
        <taxon>Eukaryota</taxon>
        <taxon>Metazoa</taxon>
        <taxon>Spiralia</taxon>
        <taxon>Gnathifera</taxon>
        <taxon>Rotifera</taxon>
        <taxon>Eurotatoria</taxon>
        <taxon>Monogononta</taxon>
        <taxon>Pseudotrocha</taxon>
        <taxon>Ploima</taxon>
        <taxon>Brachionidae</taxon>
        <taxon>Brachionus</taxon>
    </lineage>
</organism>
<sequence>MHSNSSNQILSPSRKTPTFNSNNTLQFNSSLSQQPLTGSLNSLSSSSLLKFGPSSDANNLSSNKLYTTSPYSYSNKPNPNDYYQYPLKNDKETDALIGPKKKLTATTFIHQPANNPSINYGQHRTRRASPSTTSYPILEDPLSNSSFFLKQTPSSKVQTNRFYSTGSNPSSSAVKKSTSLKNPARPAIIQPPNQSNNIVNLNVINPTYTNSSSIKPVIHKRTPKTFFSPSRFEASSLDQAEPIANEIQLRARSKSKTTDLNSSSSPQNNLLTSSSSIKKTLENIELKMRIVSSPSIRIADLFKCFLKNVPKSTETIESVEMIACSKCPNKAFGF</sequence>
<name>A0A3M7SFF3_BRAPC</name>
<protein>
    <submittedName>
        <fullName evidence="2">Uncharacterized protein</fullName>
    </submittedName>
</protein>
<proteinExistence type="predicted"/>
<evidence type="ECO:0000313" key="2">
    <source>
        <dbReference type="EMBL" id="RNA34290.1"/>
    </source>
</evidence>
<dbReference type="AlphaFoldDB" id="A0A3M7SFF3"/>
<accession>A0A3M7SFF3</accession>